<organism evidence="2 3">
    <name type="scientific">Pleurodeles waltl</name>
    <name type="common">Iberian ribbed newt</name>
    <dbReference type="NCBI Taxonomy" id="8319"/>
    <lineage>
        <taxon>Eukaryota</taxon>
        <taxon>Metazoa</taxon>
        <taxon>Chordata</taxon>
        <taxon>Craniata</taxon>
        <taxon>Vertebrata</taxon>
        <taxon>Euteleostomi</taxon>
        <taxon>Amphibia</taxon>
        <taxon>Batrachia</taxon>
        <taxon>Caudata</taxon>
        <taxon>Salamandroidea</taxon>
        <taxon>Salamandridae</taxon>
        <taxon>Pleurodelinae</taxon>
        <taxon>Pleurodeles</taxon>
    </lineage>
</organism>
<accession>A0AAV7LCG9</accession>
<proteinExistence type="predicted"/>
<evidence type="ECO:0000313" key="2">
    <source>
        <dbReference type="EMBL" id="KAJ1085310.1"/>
    </source>
</evidence>
<dbReference type="Proteomes" id="UP001066276">
    <property type="component" value="Chromosome 12"/>
</dbReference>
<protein>
    <submittedName>
        <fullName evidence="2">Uncharacterized protein</fullName>
    </submittedName>
</protein>
<gene>
    <name evidence="2" type="ORF">NDU88_005443</name>
</gene>
<dbReference type="EMBL" id="JANPWB010000016">
    <property type="protein sequence ID" value="KAJ1085310.1"/>
    <property type="molecule type" value="Genomic_DNA"/>
</dbReference>
<comment type="caution">
    <text evidence="2">The sequence shown here is derived from an EMBL/GenBank/DDBJ whole genome shotgun (WGS) entry which is preliminary data.</text>
</comment>
<sequence length="125" mass="13519">MHVLPHQPFRQGTLVAGSTEGLGTLLPGMLEDLGKDEAEEQSLGAVDPGKQRDWQHQWLRTLLPGVLEPGEGRGWEKQGLGSVGPGAPGSWDHKGTGDTTPWSTKARSTEDPEKDEAGRSKAWEQ</sequence>
<feature type="compositionally biased region" description="Polar residues" evidence="1">
    <location>
        <begin position="97"/>
        <end position="106"/>
    </location>
</feature>
<feature type="compositionally biased region" description="Basic and acidic residues" evidence="1">
    <location>
        <begin position="107"/>
        <end position="125"/>
    </location>
</feature>
<name>A0AAV7LCG9_PLEWA</name>
<evidence type="ECO:0000256" key="1">
    <source>
        <dbReference type="SAM" id="MobiDB-lite"/>
    </source>
</evidence>
<feature type="region of interest" description="Disordered" evidence="1">
    <location>
        <begin position="66"/>
        <end position="125"/>
    </location>
</feature>
<keyword evidence="3" id="KW-1185">Reference proteome</keyword>
<reference evidence="2" key="1">
    <citation type="journal article" date="2022" name="bioRxiv">
        <title>Sequencing and chromosome-scale assembly of the giantPleurodeles waltlgenome.</title>
        <authorList>
            <person name="Brown T."/>
            <person name="Elewa A."/>
            <person name="Iarovenko S."/>
            <person name="Subramanian E."/>
            <person name="Araus A.J."/>
            <person name="Petzold A."/>
            <person name="Susuki M."/>
            <person name="Suzuki K.-i.T."/>
            <person name="Hayashi T."/>
            <person name="Toyoda A."/>
            <person name="Oliveira C."/>
            <person name="Osipova E."/>
            <person name="Leigh N.D."/>
            <person name="Simon A."/>
            <person name="Yun M.H."/>
        </authorList>
    </citation>
    <scope>NUCLEOTIDE SEQUENCE</scope>
    <source>
        <strain evidence="2">20211129_DDA</strain>
        <tissue evidence="2">Liver</tissue>
    </source>
</reference>
<evidence type="ECO:0000313" key="3">
    <source>
        <dbReference type="Proteomes" id="UP001066276"/>
    </source>
</evidence>
<dbReference type="AlphaFoldDB" id="A0AAV7LCG9"/>